<reference evidence="1 2" key="1">
    <citation type="submission" date="2017-04" db="EMBL/GenBank/DDBJ databases">
        <title>Characterization, genome and methylation analysis of a phthalic acid esters degrading strain Sphingobium yanoikuyae SHJ.</title>
        <authorList>
            <person name="Feng L."/>
        </authorList>
    </citation>
    <scope>NUCLEOTIDE SEQUENCE [LARGE SCALE GENOMIC DNA]</scope>
    <source>
        <strain evidence="1 2">SHJ</strain>
    </source>
</reference>
<organism evidence="1 2">
    <name type="scientific">Sphingobium yanoikuyae</name>
    <name type="common">Sphingomonas yanoikuyae</name>
    <dbReference type="NCBI Taxonomy" id="13690"/>
    <lineage>
        <taxon>Bacteria</taxon>
        <taxon>Pseudomonadati</taxon>
        <taxon>Pseudomonadota</taxon>
        <taxon>Alphaproteobacteria</taxon>
        <taxon>Sphingomonadales</taxon>
        <taxon>Sphingomonadaceae</taxon>
        <taxon>Sphingobium</taxon>
    </lineage>
</organism>
<sequence>MTTVVRTSPPSFAAVSAAQLREWLRLDADVDQPTLDLLLGAAVDHIAGLTGLYVVSAQYEVSFTATGCYSLPISNITQANAGAIVGGNLDINVEVVPLVVSIKAGWTSEEAIPTALRHAIAIFVGAAYDGRNEISDATFQTIKRLCAPFIRVAL</sequence>
<dbReference type="RefSeq" id="WP_080993630.1">
    <property type="nucleotide sequence ID" value="NZ_DAMCJX010000003.1"/>
</dbReference>
<protein>
    <recommendedName>
        <fullName evidence="3">Phage gp6-like head-tail connector protein</fullName>
    </recommendedName>
</protein>
<dbReference type="AlphaFoldDB" id="A0A2D1R125"/>
<name>A0A2D1R125_SPHYA</name>
<dbReference type="Gene3D" id="1.10.3230.30">
    <property type="entry name" value="Phage gp6-like head-tail connector protein"/>
    <property type="match status" value="1"/>
</dbReference>
<evidence type="ECO:0008006" key="3">
    <source>
        <dbReference type="Google" id="ProtNLM"/>
    </source>
</evidence>
<proteinExistence type="predicted"/>
<dbReference type="EMBL" id="CP020925">
    <property type="protein sequence ID" value="ATP18562.1"/>
    <property type="molecule type" value="Genomic_DNA"/>
</dbReference>
<evidence type="ECO:0000313" key="1">
    <source>
        <dbReference type="EMBL" id="ATP18562.1"/>
    </source>
</evidence>
<accession>A0A2D1R125</accession>
<evidence type="ECO:0000313" key="2">
    <source>
        <dbReference type="Proteomes" id="UP000037029"/>
    </source>
</evidence>
<gene>
    <name evidence="1" type="ORF">BV87_09275</name>
</gene>
<dbReference type="Proteomes" id="UP000037029">
    <property type="component" value="Chromosome"/>
</dbReference>